<name>A0A4Y7PY10_9AGAM</name>
<dbReference type="SUPFAM" id="SSF52058">
    <property type="entry name" value="L domain-like"/>
    <property type="match status" value="1"/>
</dbReference>
<dbReference type="Gene3D" id="3.80.10.10">
    <property type="entry name" value="Ribonuclease Inhibitor"/>
    <property type="match status" value="1"/>
</dbReference>
<dbReference type="EMBL" id="ML170196">
    <property type="protein sequence ID" value="TDL19489.1"/>
    <property type="molecule type" value="Genomic_DNA"/>
</dbReference>
<protein>
    <recommendedName>
        <fullName evidence="3">F-box domain-containing protein</fullName>
    </recommendedName>
</protein>
<dbReference type="Proteomes" id="UP000294933">
    <property type="component" value="Unassembled WGS sequence"/>
</dbReference>
<evidence type="ECO:0000313" key="1">
    <source>
        <dbReference type="EMBL" id="TDL19489.1"/>
    </source>
</evidence>
<evidence type="ECO:0000313" key="2">
    <source>
        <dbReference type="Proteomes" id="UP000294933"/>
    </source>
</evidence>
<organism evidence="1 2">
    <name type="scientific">Rickenella mellea</name>
    <dbReference type="NCBI Taxonomy" id="50990"/>
    <lineage>
        <taxon>Eukaryota</taxon>
        <taxon>Fungi</taxon>
        <taxon>Dikarya</taxon>
        <taxon>Basidiomycota</taxon>
        <taxon>Agaricomycotina</taxon>
        <taxon>Agaricomycetes</taxon>
        <taxon>Hymenochaetales</taxon>
        <taxon>Rickenellaceae</taxon>
        <taxon>Rickenella</taxon>
    </lineage>
</organism>
<accession>A0A4Y7PY10</accession>
<proteinExistence type="predicted"/>
<dbReference type="STRING" id="50990.A0A4Y7PY10"/>
<dbReference type="OrthoDB" id="2788229at2759"/>
<reference evidence="1 2" key="1">
    <citation type="submission" date="2018-06" db="EMBL/GenBank/DDBJ databases">
        <title>A transcriptomic atlas of mushroom development highlights an independent origin of complex multicellularity.</title>
        <authorList>
            <consortium name="DOE Joint Genome Institute"/>
            <person name="Krizsan K."/>
            <person name="Almasi E."/>
            <person name="Merenyi Z."/>
            <person name="Sahu N."/>
            <person name="Viragh M."/>
            <person name="Koszo T."/>
            <person name="Mondo S."/>
            <person name="Kiss B."/>
            <person name="Balint B."/>
            <person name="Kues U."/>
            <person name="Barry K."/>
            <person name="Hegedus J.C."/>
            <person name="Henrissat B."/>
            <person name="Johnson J."/>
            <person name="Lipzen A."/>
            <person name="Ohm R."/>
            <person name="Nagy I."/>
            <person name="Pangilinan J."/>
            <person name="Yan J."/>
            <person name="Xiong Y."/>
            <person name="Grigoriev I.V."/>
            <person name="Hibbett D.S."/>
            <person name="Nagy L.G."/>
        </authorList>
    </citation>
    <scope>NUCLEOTIDE SEQUENCE [LARGE SCALE GENOMIC DNA]</scope>
    <source>
        <strain evidence="1 2">SZMC22713</strain>
    </source>
</reference>
<dbReference type="AlphaFoldDB" id="A0A4Y7PY10"/>
<evidence type="ECO:0008006" key="3">
    <source>
        <dbReference type="Google" id="ProtNLM"/>
    </source>
</evidence>
<dbReference type="InterPro" id="IPR032675">
    <property type="entry name" value="LRR_dom_sf"/>
</dbReference>
<keyword evidence="2" id="KW-1185">Reference proteome</keyword>
<gene>
    <name evidence="1" type="ORF">BD410DRAFT_900190</name>
</gene>
<sequence>MCPHQLNRFVMFHSLHPGSKSYAAVPHISTSVPLYLMLPELADVIIDYLHDDRPALCSCGLVCRSWLPTSRFHLFSTVQLCHIDIGTGLPLICSPGSTIPPYVRHLELEEGRRDNPRWVKKALLSKSLPKFCALESLVLAHIDWADLMSVPSPRDRLICFSRCLNHLALEYVEFETMNQVLDLFSAAPSLEKLSLASVECEIQDVPQIRINPFTPKEIALAGGSLTIPLIDWLCLQPMPSVQTLNLAFIDMEQMPAISRYLKILGPKLEHLGLACSNYYQAALSKAIDLSHNISLKTISFDGLVLYANSPGPKHHMTLVVFMKTPQEIHRLDLPTLSAVFTGGSLVLSERKARLCFAVFGEVNRTAARDTITESLHDLYAQGRLEFGGCRVGTLLI</sequence>
<dbReference type="VEuPathDB" id="FungiDB:BD410DRAFT_900190"/>